<protein>
    <submittedName>
        <fullName evidence="3">MBL fold metallo-hydrolase</fullName>
    </submittedName>
</protein>
<dbReference type="PANTHER" id="PTHR15032">
    <property type="entry name" value="N-ACYL-PHOSPHATIDYLETHANOLAMINE-HYDROLYZING PHOSPHOLIPASE D"/>
    <property type="match status" value="1"/>
</dbReference>
<dbReference type="Proteomes" id="UP000318833">
    <property type="component" value="Unassembled WGS sequence"/>
</dbReference>
<reference evidence="3 4" key="1">
    <citation type="submission" date="2019-07" db="EMBL/GenBank/DDBJ databases">
        <title>The draft genome sequence of Aquimarina algiphila M91.</title>
        <authorList>
            <person name="Meng X."/>
        </authorList>
    </citation>
    <scope>NUCLEOTIDE SEQUENCE [LARGE SCALE GENOMIC DNA]</scope>
    <source>
        <strain evidence="3 4">M91</strain>
    </source>
</reference>
<comment type="caution">
    <text evidence="3">The sequence shown here is derived from an EMBL/GenBank/DDBJ whole genome shotgun (WGS) entry which is preliminary data.</text>
</comment>
<dbReference type="InterPro" id="IPR036866">
    <property type="entry name" value="RibonucZ/Hydroxyglut_hydro"/>
</dbReference>
<evidence type="ECO:0000313" key="3">
    <source>
        <dbReference type="EMBL" id="TSE04205.1"/>
    </source>
</evidence>
<sequence>MIIGIGIFIGIVILVVILFINLSPQFGGKATKEQKAIYEKSENYKEDRFVNIAKVQLDMSFRDMGKSLVGYFKPQSQTTPKENLPVQKIDSLDIVKYIGDTRLIWFGHSAFLLQIDTKNILIDPMFGEVPAPHPMLGSKRFSKELPIEIEKIPEIDAVLISHDHYDHLDYDSIKKLKNKVKMFYTPLGVGVHLEKWGVEKERIIELDWWQEIRLEKLNFICTPAQHFSGRGLTDRTKTLWSSWIIQSKTDNIFFSGDSGYGNHFKEIGKKYGPFDFAMMECGQYNEMWPDVHMFPEETAQAGLDVKAKKIMPIHWGAFKLAMHAWTDPIERLSKKAKELNIDIVAPRIGETVVLNNENIVNQVWW</sequence>
<evidence type="ECO:0000256" key="1">
    <source>
        <dbReference type="SAM" id="Phobius"/>
    </source>
</evidence>
<keyword evidence="1" id="KW-1133">Transmembrane helix</keyword>
<name>A0A554VC27_9FLAO</name>
<gene>
    <name evidence="3" type="ORF">FOF46_27075</name>
</gene>
<dbReference type="GO" id="GO:0008270">
    <property type="term" value="F:zinc ion binding"/>
    <property type="evidence" value="ECO:0007669"/>
    <property type="project" value="InterPro"/>
</dbReference>
<dbReference type="EMBL" id="VLNR01000086">
    <property type="protein sequence ID" value="TSE04205.1"/>
    <property type="molecule type" value="Genomic_DNA"/>
</dbReference>
<keyword evidence="4" id="KW-1185">Reference proteome</keyword>
<feature type="domain" description="Metallo-beta-lactamase" evidence="2">
    <location>
        <begin position="119"/>
        <end position="315"/>
    </location>
</feature>
<organism evidence="3 4">
    <name type="scientific">Aquimarina algiphila</name>
    <dbReference type="NCBI Taxonomy" id="2047982"/>
    <lineage>
        <taxon>Bacteria</taxon>
        <taxon>Pseudomonadati</taxon>
        <taxon>Bacteroidota</taxon>
        <taxon>Flavobacteriia</taxon>
        <taxon>Flavobacteriales</taxon>
        <taxon>Flavobacteriaceae</taxon>
        <taxon>Aquimarina</taxon>
    </lineage>
</organism>
<dbReference type="InterPro" id="IPR024884">
    <property type="entry name" value="NAPE-PLD"/>
</dbReference>
<dbReference type="Pfam" id="PF12706">
    <property type="entry name" value="Lactamase_B_2"/>
    <property type="match status" value="1"/>
</dbReference>
<dbReference type="AlphaFoldDB" id="A0A554VC27"/>
<accession>A0A554VC27</accession>
<keyword evidence="3" id="KW-0378">Hydrolase</keyword>
<dbReference type="GO" id="GO:0070290">
    <property type="term" value="F:N-acylphosphatidylethanolamine-specific phospholipase D activity"/>
    <property type="evidence" value="ECO:0007669"/>
    <property type="project" value="InterPro"/>
</dbReference>
<proteinExistence type="predicted"/>
<dbReference type="SUPFAM" id="SSF56281">
    <property type="entry name" value="Metallo-hydrolase/oxidoreductase"/>
    <property type="match status" value="1"/>
</dbReference>
<feature type="transmembrane region" description="Helical" evidence="1">
    <location>
        <begin position="6"/>
        <end position="22"/>
    </location>
</feature>
<dbReference type="Gene3D" id="3.60.15.10">
    <property type="entry name" value="Ribonuclease Z/Hydroxyacylglutathione hydrolase-like"/>
    <property type="match status" value="1"/>
</dbReference>
<evidence type="ECO:0000313" key="4">
    <source>
        <dbReference type="Proteomes" id="UP000318833"/>
    </source>
</evidence>
<dbReference type="OrthoDB" id="9805728at2"/>
<keyword evidence="1" id="KW-0812">Transmembrane</keyword>
<dbReference type="GO" id="GO:0005737">
    <property type="term" value="C:cytoplasm"/>
    <property type="evidence" value="ECO:0007669"/>
    <property type="project" value="TreeGrafter"/>
</dbReference>
<dbReference type="InterPro" id="IPR001279">
    <property type="entry name" value="Metallo-B-lactamas"/>
</dbReference>
<evidence type="ECO:0000259" key="2">
    <source>
        <dbReference type="Pfam" id="PF12706"/>
    </source>
</evidence>
<dbReference type="PIRSF" id="PIRSF038896">
    <property type="entry name" value="NAPE-PLD"/>
    <property type="match status" value="1"/>
</dbReference>
<keyword evidence="1" id="KW-0472">Membrane</keyword>
<dbReference type="PANTHER" id="PTHR15032:SF4">
    <property type="entry name" value="N-ACYL-PHOSPHATIDYLETHANOLAMINE-HYDROLYZING PHOSPHOLIPASE D"/>
    <property type="match status" value="1"/>
</dbReference>